<protein>
    <submittedName>
        <fullName evidence="1">Uncharacterized protein</fullName>
    </submittedName>
</protein>
<dbReference type="EMBL" id="OX596097">
    <property type="protein sequence ID" value="CAI9693786.1"/>
    <property type="molecule type" value="Genomic_DNA"/>
</dbReference>
<organism evidence="1 2">
    <name type="scientific">Rangifer tarandus platyrhynchus</name>
    <name type="common">Svalbard reindeer</name>
    <dbReference type="NCBI Taxonomy" id="3082113"/>
    <lineage>
        <taxon>Eukaryota</taxon>
        <taxon>Metazoa</taxon>
        <taxon>Chordata</taxon>
        <taxon>Craniata</taxon>
        <taxon>Vertebrata</taxon>
        <taxon>Euteleostomi</taxon>
        <taxon>Mammalia</taxon>
        <taxon>Eutheria</taxon>
        <taxon>Laurasiatheria</taxon>
        <taxon>Artiodactyla</taxon>
        <taxon>Ruminantia</taxon>
        <taxon>Pecora</taxon>
        <taxon>Cervidae</taxon>
        <taxon>Odocoileinae</taxon>
        <taxon>Rangifer</taxon>
    </lineage>
</organism>
<accession>A0ACB0E0D5</accession>
<name>A0ACB0E0D5_RANTA</name>
<proteinExistence type="predicted"/>
<evidence type="ECO:0000313" key="1">
    <source>
        <dbReference type="EMBL" id="CAI9693786.1"/>
    </source>
</evidence>
<gene>
    <name evidence="1" type="ORF">MRATA1EN3_LOCUS4999</name>
</gene>
<reference evidence="1" key="1">
    <citation type="submission" date="2023-05" db="EMBL/GenBank/DDBJ databases">
        <authorList>
            <consortium name="ELIXIR-Norway"/>
        </authorList>
    </citation>
    <scope>NUCLEOTIDE SEQUENCE</scope>
</reference>
<sequence length="205" mass="20994">MTSQEAADPWKLVEGLLPVPTSEPQMSPKSLTPSHRARSGGLEQHPGLGVLGQRSILPSRRGNQGTENIIQIKVITQIVASRVDSTPESTPASPSSEKRPGIVGSVQHHAPPSRQGLGSVTPEAGVQGSPEGASSQGKRLRPTAVTEVAGGGGGSLPQRGPSLCAAGAARSGKVSASATRPRLHLLVVLRRASTASPAPWSLAQS</sequence>
<dbReference type="Proteomes" id="UP001162501">
    <property type="component" value="Chromosome 13"/>
</dbReference>
<evidence type="ECO:0000313" key="2">
    <source>
        <dbReference type="Proteomes" id="UP001162501"/>
    </source>
</evidence>